<dbReference type="Proteomes" id="UP000034103">
    <property type="component" value="Chromosome"/>
</dbReference>
<proteinExistence type="predicted"/>
<evidence type="ECO:0000313" key="1">
    <source>
        <dbReference type="EMBL" id="AKE63786.1"/>
    </source>
</evidence>
<dbReference type="PATRIC" id="fig|1641812.3.peg.1474"/>
<dbReference type="HOGENOM" id="CLU_3137648_0_0_3"/>
<protein>
    <submittedName>
        <fullName evidence="1">Uncharacterized protein</fullName>
    </submittedName>
</protein>
<sequence>MIVVCCGLSLSVKRQINGKPRQSGDCIDSLPQKKPLKVTFFCEAIFEVL</sequence>
<accession>A0A0F6U3L6</accession>
<reference evidence="1 2" key="1">
    <citation type="journal article" date="2015" name="Genome Announc.">
        <title>Complete Genome Sequence of Microcystis aeruginosa NIES-2549, a Bloom-Forming Cyanobacterium from Lake Kasumigaura, Japan.</title>
        <authorList>
            <person name="Yamaguchi H."/>
            <person name="Suzuki S."/>
            <person name="Tanabe Y."/>
            <person name="Osana Y."/>
            <person name="Shimura Y."/>
            <person name="Ishida K."/>
            <person name="Kawachi M."/>
        </authorList>
    </citation>
    <scope>NUCLEOTIDE SEQUENCE [LARGE SCALE GENOMIC DNA]</scope>
    <source>
        <strain evidence="1 2">NIES-2549</strain>
    </source>
</reference>
<dbReference type="EMBL" id="CP011304">
    <property type="protein sequence ID" value="AKE63786.1"/>
    <property type="molecule type" value="Genomic_DNA"/>
</dbReference>
<dbReference type="AlphaFoldDB" id="A0A0F6U3L6"/>
<evidence type="ECO:0000313" key="2">
    <source>
        <dbReference type="Proteomes" id="UP000034103"/>
    </source>
</evidence>
<organism evidence="1 2">
    <name type="scientific">Microcystis aeruginosa NIES-2549</name>
    <dbReference type="NCBI Taxonomy" id="1641812"/>
    <lineage>
        <taxon>Bacteria</taxon>
        <taxon>Bacillati</taxon>
        <taxon>Cyanobacteriota</taxon>
        <taxon>Cyanophyceae</taxon>
        <taxon>Oscillatoriophycideae</taxon>
        <taxon>Chroococcales</taxon>
        <taxon>Microcystaceae</taxon>
        <taxon>Microcystis</taxon>
    </lineage>
</organism>
<name>A0A0F6U3L6_MICAE</name>
<gene>
    <name evidence="1" type="ORF">MYAER_1430</name>
</gene>